<keyword evidence="2" id="KW-1185">Reference proteome</keyword>
<accession>A0A9X9LK02</accession>
<comment type="caution">
    <text evidence="1">The sequence shown here is derived from an EMBL/GenBank/DDBJ whole genome shotgun (WGS) entry which is preliminary data.</text>
</comment>
<dbReference type="EMBL" id="CYRY02005668">
    <property type="protein sequence ID" value="VCW70067.1"/>
    <property type="molecule type" value="Genomic_DNA"/>
</dbReference>
<name>A0A9X9LK02_GULGU</name>
<dbReference type="AlphaFoldDB" id="A0A9X9LK02"/>
<protein>
    <submittedName>
        <fullName evidence="1">Uncharacterized protein</fullName>
    </submittedName>
</protein>
<evidence type="ECO:0000313" key="2">
    <source>
        <dbReference type="Proteomes" id="UP000269945"/>
    </source>
</evidence>
<sequence length="43" mass="4730">MRMQEPVTRTKKINPSSTVVSTVVPLITSEMSTTLEGQHINST</sequence>
<organism evidence="1 2">
    <name type="scientific">Gulo gulo</name>
    <name type="common">Wolverine</name>
    <name type="synonym">Gluton</name>
    <dbReference type="NCBI Taxonomy" id="48420"/>
    <lineage>
        <taxon>Eukaryota</taxon>
        <taxon>Metazoa</taxon>
        <taxon>Chordata</taxon>
        <taxon>Craniata</taxon>
        <taxon>Vertebrata</taxon>
        <taxon>Euteleostomi</taxon>
        <taxon>Mammalia</taxon>
        <taxon>Eutheria</taxon>
        <taxon>Laurasiatheria</taxon>
        <taxon>Carnivora</taxon>
        <taxon>Caniformia</taxon>
        <taxon>Musteloidea</taxon>
        <taxon>Mustelidae</taxon>
        <taxon>Guloninae</taxon>
        <taxon>Gulo</taxon>
    </lineage>
</organism>
<gene>
    <name evidence="1" type="ORF">BN2614_LOCUS2</name>
</gene>
<reference evidence="1 2" key="1">
    <citation type="submission" date="2018-10" db="EMBL/GenBank/DDBJ databases">
        <authorList>
            <person name="Ekblom R."/>
            <person name="Jareborg N."/>
        </authorList>
    </citation>
    <scope>NUCLEOTIDE SEQUENCE [LARGE SCALE GENOMIC DNA]</scope>
    <source>
        <tissue evidence="1">Muscle</tissue>
    </source>
</reference>
<dbReference type="Proteomes" id="UP000269945">
    <property type="component" value="Unassembled WGS sequence"/>
</dbReference>
<proteinExistence type="predicted"/>
<evidence type="ECO:0000313" key="1">
    <source>
        <dbReference type="EMBL" id="VCW70067.1"/>
    </source>
</evidence>